<dbReference type="EMBL" id="ANFM02000012">
    <property type="protein sequence ID" value="EOD80442.1"/>
    <property type="molecule type" value="Genomic_DNA"/>
</dbReference>
<dbReference type="AlphaFoldDB" id="R1ISP3"/>
<reference evidence="1 2" key="1">
    <citation type="journal article" date="2014" name="PLoS ONE">
        <title>Grimontia indica AK16(T), sp. nov., Isolated from a Seawater Sample Reports the Presence of Pathogenic Genes Similar to Vibrio Genus.</title>
        <authorList>
            <person name="Singh A."/>
            <person name="Vaidya B."/>
            <person name="Khatri I."/>
            <person name="Srinivas T.N."/>
            <person name="Subramanian S."/>
            <person name="Korpole S."/>
            <person name="Pinnaka A.K."/>
        </authorList>
    </citation>
    <scope>NUCLEOTIDE SEQUENCE [LARGE SCALE GENOMIC DNA]</scope>
    <source>
        <strain evidence="1 2">AK16</strain>
    </source>
</reference>
<name>R1ISP3_9GAMM</name>
<organism evidence="1 2">
    <name type="scientific">Grimontia indica</name>
    <dbReference type="NCBI Taxonomy" id="1056512"/>
    <lineage>
        <taxon>Bacteria</taxon>
        <taxon>Pseudomonadati</taxon>
        <taxon>Pseudomonadota</taxon>
        <taxon>Gammaproteobacteria</taxon>
        <taxon>Vibrionales</taxon>
        <taxon>Vibrionaceae</taxon>
        <taxon>Grimontia</taxon>
    </lineage>
</organism>
<accession>R1ISP3</accession>
<comment type="caution">
    <text evidence="1">The sequence shown here is derived from an EMBL/GenBank/DDBJ whole genome shotgun (WGS) entry which is preliminary data.</text>
</comment>
<proteinExistence type="predicted"/>
<keyword evidence="2" id="KW-1185">Reference proteome</keyword>
<protein>
    <submittedName>
        <fullName evidence="1">Uncharacterized protein</fullName>
    </submittedName>
</protein>
<evidence type="ECO:0000313" key="1">
    <source>
        <dbReference type="EMBL" id="EOD80442.1"/>
    </source>
</evidence>
<dbReference type="Proteomes" id="UP000011223">
    <property type="component" value="Unassembled WGS sequence"/>
</dbReference>
<gene>
    <name evidence="1" type="ORF">D515_00396</name>
</gene>
<evidence type="ECO:0000313" key="2">
    <source>
        <dbReference type="Proteomes" id="UP000011223"/>
    </source>
</evidence>
<sequence>MINGADKHAIAQRIEFFPITLWQCDATFRVGRYGADAPQHVTDYPFSPE</sequence>